<proteinExistence type="predicted"/>
<dbReference type="Proteomes" id="UP001056778">
    <property type="component" value="Chromosome 1"/>
</dbReference>
<accession>A0ACB9TT60</accession>
<evidence type="ECO:0000313" key="1">
    <source>
        <dbReference type="EMBL" id="KAI4469840.1"/>
    </source>
</evidence>
<gene>
    <name evidence="1" type="ORF">MML48_1g04251</name>
</gene>
<protein>
    <submittedName>
        <fullName evidence="1">Uncharacterized protein</fullName>
    </submittedName>
</protein>
<name>A0ACB9TT60_HOLOL</name>
<sequence>MPTPLPSPMPSPALTPIMRRSHLHDTVDDLDNSDDRISVELPNISISDDGDEDDMHGVQDIAIDPQAEDGLLLEEVAAMQHGSPSAMFKIKSRPSPLGQTNETLQIPNIEVSESPGPTIPLVIPTLTIETPSPTHKRPPFYGFAGSPPPKSQEDTFQFSGTKSARERKMLKEFDKPTSLDLPCAPPLITITCNLSEAESDTESISPAIKTSCHLNVTSSGMTYLSPFSMVTKGDHTASESNLSSSGYSSMASPGPSRCGSSNPLCPPEMEDPGPPGSGPTNLHPPLRRHTTFLKTESNTSNCGNGDKCKEQCNRSRGRSDSETLSDDPLLESNDEGIGTDHIDEKIEDDKCVSPVSSRSESPLSDRTSGVGRFSPQFYGRHKDLLPFTDSDGLYDFPSSDKVNICCTTQQHRKSVGRKREKKPLRTSKTPSPTKSTSGFSCTYHLELPKKETTSKIQISRKTSPKRRTRTQKLVSSSSSSDSITSAKEVRLSSSSPSPETIRWVSSVDCFSEKIKSPEASGEETADDANSVMLPRSDQDLYRHKKISRLRTISHQIRFLRRLEQSLKKKDRTVSPTDSFNSGEDSPRATSPLLQVKESKIEIRKSNSSGRLQSNTSYVPSVRGRHSKFRKGELLIPENDRAWKKVVITGNGHSD</sequence>
<comment type="caution">
    <text evidence="1">The sequence shown here is derived from an EMBL/GenBank/DDBJ whole genome shotgun (WGS) entry which is preliminary data.</text>
</comment>
<organism evidence="1 2">
    <name type="scientific">Holotrichia oblita</name>
    <name type="common">Chafer beetle</name>
    <dbReference type="NCBI Taxonomy" id="644536"/>
    <lineage>
        <taxon>Eukaryota</taxon>
        <taxon>Metazoa</taxon>
        <taxon>Ecdysozoa</taxon>
        <taxon>Arthropoda</taxon>
        <taxon>Hexapoda</taxon>
        <taxon>Insecta</taxon>
        <taxon>Pterygota</taxon>
        <taxon>Neoptera</taxon>
        <taxon>Endopterygota</taxon>
        <taxon>Coleoptera</taxon>
        <taxon>Polyphaga</taxon>
        <taxon>Scarabaeiformia</taxon>
        <taxon>Scarabaeidae</taxon>
        <taxon>Melolonthinae</taxon>
        <taxon>Holotrichia</taxon>
    </lineage>
</organism>
<keyword evidence="2" id="KW-1185">Reference proteome</keyword>
<evidence type="ECO:0000313" key="2">
    <source>
        <dbReference type="Proteomes" id="UP001056778"/>
    </source>
</evidence>
<reference evidence="1" key="1">
    <citation type="submission" date="2022-04" db="EMBL/GenBank/DDBJ databases">
        <title>Chromosome-scale genome assembly of Holotrichia oblita Faldermann.</title>
        <authorList>
            <person name="Rongchong L."/>
        </authorList>
    </citation>
    <scope>NUCLEOTIDE SEQUENCE</scope>
    <source>
        <strain evidence="1">81SQS9</strain>
    </source>
</reference>
<dbReference type="EMBL" id="CM043015">
    <property type="protein sequence ID" value="KAI4469840.1"/>
    <property type="molecule type" value="Genomic_DNA"/>
</dbReference>